<dbReference type="InterPro" id="IPR013096">
    <property type="entry name" value="Cupin_2"/>
</dbReference>
<dbReference type="SUPFAM" id="SSF51182">
    <property type="entry name" value="RmlC-like cupins"/>
    <property type="match status" value="1"/>
</dbReference>
<evidence type="ECO:0000313" key="4">
    <source>
        <dbReference type="Proteomes" id="UP000075398"/>
    </source>
</evidence>
<dbReference type="CDD" id="cd02222">
    <property type="entry name" value="cupin_TM1459-like"/>
    <property type="match status" value="1"/>
</dbReference>
<keyword evidence="1" id="KW-0479">Metal-binding</keyword>
<gene>
    <name evidence="3" type="ORF">AMQ22_01514</name>
</gene>
<dbReference type="STRING" id="1705564.APG08_00305"/>
<dbReference type="Gene3D" id="2.60.120.10">
    <property type="entry name" value="Jelly Rolls"/>
    <property type="match status" value="1"/>
</dbReference>
<reference evidence="3 4" key="1">
    <citation type="journal article" date="2016" name="ISME J.">
        <title>Chasing the elusive Euryarchaeota class WSA2: genomes reveal a uniquely fastidious methyl-reducing methanogen.</title>
        <authorList>
            <person name="Nobu M.K."/>
            <person name="Narihiro T."/>
            <person name="Kuroda K."/>
            <person name="Mei R."/>
            <person name="Liu W.T."/>
        </authorList>
    </citation>
    <scope>NUCLEOTIDE SEQUENCE [LARGE SCALE GENOMIC DNA]</scope>
    <source>
        <strain evidence="3">U1lsi0528_Bin055</strain>
    </source>
</reference>
<dbReference type="GO" id="GO:0046872">
    <property type="term" value="F:metal ion binding"/>
    <property type="evidence" value="ECO:0007669"/>
    <property type="project" value="UniProtKB-KW"/>
</dbReference>
<organism evidence="3 4">
    <name type="scientific">Candidatus Methanofastidiosum methylothiophilum</name>
    <dbReference type="NCBI Taxonomy" id="1705564"/>
    <lineage>
        <taxon>Archaea</taxon>
        <taxon>Methanobacteriati</taxon>
        <taxon>Methanobacteriota</taxon>
        <taxon>Stenosarchaea group</taxon>
        <taxon>Candidatus Methanofastidiosia</taxon>
        <taxon>Candidatus Methanofastidiosales</taxon>
        <taxon>Candidatus Methanofastidiosaceae</taxon>
        <taxon>Candidatus Methanofastidiosum</taxon>
    </lineage>
</organism>
<feature type="domain" description="Cupin type-2" evidence="2">
    <location>
        <begin position="42"/>
        <end position="109"/>
    </location>
</feature>
<dbReference type="Pfam" id="PF07883">
    <property type="entry name" value="Cupin_2"/>
    <property type="match status" value="1"/>
</dbReference>
<dbReference type="Proteomes" id="UP000075398">
    <property type="component" value="Unassembled WGS sequence"/>
</dbReference>
<dbReference type="InterPro" id="IPR011051">
    <property type="entry name" value="RmlC_Cupin_sf"/>
</dbReference>
<dbReference type="PANTHER" id="PTHR35848">
    <property type="entry name" value="OXALATE-BINDING PROTEIN"/>
    <property type="match status" value="1"/>
</dbReference>
<protein>
    <recommendedName>
        <fullName evidence="2">Cupin type-2 domain-containing protein</fullName>
    </recommendedName>
</protein>
<evidence type="ECO:0000313" key="3">
    <source>
        <dbReference type="EMBL" id="KYC50042.1"/>
    </source>
</evidence>
<sequence length="114" mass="13110">MIFHKNVKNIKENKIEADDAKGVSITTLVGKDQGAKNFYMRIMKIEKEGFSPYHKHAWEHENYILKGEGFLKTENGKIPVKKDDVIYIPSNELHCYINTGNEDLEIICVIPSML</sequence>
<dbReference type="AlphaFoldDB" id="A0A150IYQ6"/>
<proteinExistence type="predicted"/>
<dbReference type="EMBL" id="LNGC01000081">
    <property type="protein sequence ID" value="KYC50042.1"/>
    <property type="molecule type" value="Genomic_DNA"/>
</dbReference>
<evidence type="ECO:0000256" key="1">
    <source>
        <dbReference type="ARBA" id="ARBA00022723"/>
    </source>
</evidence>
<evidence type="ECO:0000259" key="2">
    <source>
        <dbReference type="Pfam" id="PF07883"/>
    </source>
</evidence>
<dbReference type="SMR" id="A0A150IYQ6"/>
<dbReference type="PANTHER" id="PTHR35848:SF6">
    <property type="entry name" value="CUPIN TYPE-2 DOMAIN-CONTAINING PROTEIN"/>
    <property type="match status" value="1"/>
</dbReference>
<dbReference type="InterPro" id="IPR051610">
    <property type="entry name" value="GPI/OXD"/>
</dbReference>
<dbReference type="InterPro" id="IPR014710">
    <property type="entry name" value="RmlC-like_jellyroll"/>
</dbReference>
<accession>A0A150IYQ6</accession>
<name>A0A150IYQ6_9EURY</name>
<comment type="caution">
    <text evidence="3">The sequence shown here is derived from an EMBL/GenBank/DDBJ whole genome shotgun (WGS) entry which is preliminary data.</text>
</comment>